<keyword evidence="2" id="KW-0808">Transferase</keyword>
<dbReference type="AlphaFoldDB" id="A0A6S6T8Y9"/>
<evidence type="ECO:0000259" key="1">
    <source>
        <dbReference type="Pfam" id="PF00535"/>
    </source>
</evidence>
<protein>
    <submittedName>
        <fullName evidence="2">Glycosyltransferase involved in cell wall bisynthesis</fullName>
    </submittedName>
</protein>
<dbReference type="PANTHER" id="PTHR22916:SF3">
    <property type="entry name" value="UDP-GLCNAC:BETAGAL BETA-1,3-N-ACETYLGLUCOSAMINYLTRANSFERASE-LIKE PROTEIN 1"/>
    <property type="match status" value="1"/>
</dbReference>
<dbReference type="Gene3D" id="3.90.550.10">
    <property type="entry name" value="Spore Coat Polysaccharide Biosynthesis Protein SpsA, Chain A"/>
    <property type="match status" value="1"/>
</dbReference>
<gene>
    <name evidence="2" type="ORF">HELGO_WM13714</name>
</gene>
<organism evidence="2">
    <name type="scientific">uncultured Thiotrichaceae bacterium</name>
    <dbReference type="NCBI Taxonomy" id="298394"/>
    <lineage>
        <taxon>Bacteria</taxon>
        <taxon>Pseudomonadati</taxon>
        <taxon>Pseudomonadota</taxon>
        <taxon>Gammaproteobacteria</taxon>
        <taxon>Thiotrichales</taxon>
        <taxon>Thiotrichaceae</taxon>
        <taxon>environmental samples</taxon>
    </lineage>
</organism>
<accession>A0A6S6T8Y9</accession>
<dbReference type="InterPro" id="IPR001173">
    <property type="entry name" value="Glyco_trans_2-like"/>
</dbReference>
<dbReference type="Pfam" id="PF00535">
    <property type="entry name" value="Glycos_transf_2"/>
    <property type="match status" value="1"/>
</dbReference>
<evidence type="ECO:0000313" key="2">
    <source>
        <dbReference type="EMBL" id="CAA6814706.1"/>
    </source>
</evidence>
<proteinExistence type="predicted"/>
<feature type="domain" description="Glycosyltransferase 2-like" evidence="1">
    <location>
        <begin position="15"/>
        <end position="191"/>
    </location>
</feature>
<dbReference type="SUPFAM" id="SSF53448">
    <property type="entry name" value="Nucleotide-diphospho-sugar transferases"/>
    <property type="match status" value="1"/>
</dbReference>
<dbReference type="InterPro" id="IPR029044">
    <property type="entry name" value="Nucleotide-diphossugar_trans"/>
</dbReference>
<sequence length="444" mass="52107">MGLIVGMGSLQPKVSVIVPSYNHAKWIGQALESVFVQSLSEWELIIIDDASTDQTWQEICKVTDSHPNGNITKIKHSDNQGAPASINEGLSMATGEYVAILNSDDAWSADRLDSLYHYAQQRSLDFVGTGLVLWDQNSRLKNASEPDWLHWYQGLYKDWNKHNDFLRTLLRGNFLITTSNFFFRRSVYERIGGFANLRYVHDYEFVLRLYNLGLKMECLWDKALLYYRLHDSNTIREKPLAAIQENMGLLLRSLPGLSKHLNASRLNGMQIQLQDLYRYTHEEWKTTVHYRLTEKEQEFFSLIADRDQWVSERDAIVHEQAETIIEREQWVKDRDGWIKERDELITYLRAEVSQQQEAITERESWLTDRDEMISKRDQWVADRDRWVCERDAWIHEQELKLEDVTADRDRLLSSWSYRVGTLLINPFRLLRNRSVASNMGEGHA</sequence>
<dbReference type="GO" id="GO:0016758">
    <property type="term" value="F:hexosyltransferase activity"/>
    <property type="evidence" value="ECO:0007669"/>
    <property type="project" value="UniProtKB-ARBA"/>
</dbReference>
<dbReference type="EMBL" id="CACVAT010000234">
    <property type="protein sequence ID" value="CAA6814706.1"/>
    <property type="molecule type" value="Genomic_DNA"/>
</dbReference>
<name>A0A6S6T8Y9_9GAMM</name>
<dbReference type="PANTHER" id="PTHR22916">
    <property type="entry name" value="GLYCOSYLTRANSFERASE"/>
    <property type="match status" value="1"/>
</dbReference>
<reference evidence="2" key="1">
    <citation type="submission" date="2020-01" db="EMBL/GenBank/DDBJ databases">
        <authorList>
            <person name="Meier V. D."/>
            <person name="Meier V D."/>
        </authorList>
    </citation>
    <scope>NUCLEOTIDE SEQUENCE</scope>
    <source>
        <strain evidence="2">HLG_WM_MAG_09</strain>
    </source>
</reference>